<proteinExistence type="predicted"/>
<comment type="caution">
    <text evidence="1">The sequence shown here is derived from an EMBL/GenBank/DDBJ whole genome shotgun (WGS) entry which is preliminary data.</text>
</comment>
<dbReference type="Proteomes" id="UP001266305">
    <property type="component" value="Unassembled WGS sequence"/>
</dbReference>
<protein>
    <submittedName>
        <fullName evidence="1">Uncharacterized protein</fullName>
    </submittedName>
</protein>
<evidence type="ECO:0000313" key="1">
    <source>
        <dbReference type="EMBL" id="KAK2104726.1"/>
    </source>
</evidence>
<sequence>MRADHEGLSSQEAVAGFPTGSLVLAILKHGTRNSWVPAQKRLYAVIGQQPSKHLPVMTIVEAKKHLKDSGRLGGVEGGVR</sequence>
<gene>
    <name evidence="1" type="ORF">P7K49_018582</name>
</gene>
<reference evidence="1 2" key="1">
    <citation type="submission" date="2023-05" db="EMBL/GenBank/DDBJ databases">
        <title>B98-5 Cell Line De Novo Hybrid Assembly: An Optical Mapping Approach.</title>
        <authorList>
            <person name="Kananen K."/>
            <person name="Auerbach J.A."/>
            <person name="Kautto E."/>
            <person name="Blachly J.S."/>
        </authorList>
    </citation>
    <scope>NUCLEOTIDE SEQUENCE [LARGE SCALE GENOMIC DNA]</scope>
    <source>
        <strain evidence="1">B95-8</strain>
        <tissue evidence="1">Cell line</tissue>
    </source>
</reference>
<organism evidence="1 2">
    <name type="scientific">Saguinus oedipus</name>
    <name type="common">Cotton-top tamarin</name>
    <name type="synonym">Oedipomidas oedipus</name>
    <dbReference type="NCBI Taxonomy" id="9490"/>
    <lineage>
        <taxon>Eukaryota</taxon>
        <taxon>Metazoa</taxon>
        <taxon>Chordata</taxon>
        <taxon>Craniata</taxon>
        <taxon>Vertebrata</taxon>
        <taxon>Euteleostomi</taxon>
        <taxon>Mammalia</taxon>
        <taxon>Eutheria</taxon>
        <taxon>Euarchontoglires</taxon>
        <taxon>Primates</taxon>
        <taxon>Haplorrhini</taxon>
        <taxon>Platyrrhini</taxon>
        <taxon>Cebidae</taxon>
        <taxon>Callitrichinae</taxon>
        <taxon>Saguinus</taxon>
    </lineage>
</organism>
<accession>A0ABQ9V5S4</accession>
<evidence type="ECO:0000313" key="2">
    <source>
        <dbReference type="Proteomes" id="UP001266305"/>
    </source>
</evidence>
<dbReference type="EMBL" id="JASSZA010000008">
    <property type="protein sequence ID" value="KAK2104726.1"/>
    <property type="molecule type" value="Genomic_DNA"/>
</dbReference>
<name>A0ABQ9V5S4_SAGOE</name>
<keyword evidence="2" id="KW-1185">Reference proteome</keyword>